<proteinExistence type="predicted"/>
<protein>
    <submittedName>
        <fullName evidence="1">Uncharacterized protein</fullName>
    </submittedName>
</protein>
<comment type="caution">
    <text evidence="1">The sequence shown here is derived from an EMBL/GenBank/DDBJ whole genome shotgun (WGS) entry which is preliminary data.</text>
</comment>
<reference evidence="1 2" key="1">
    <citation type="submission" date="2018-11" db="EMBL/GenBank/DDBJ databases">
        <title>Genome assembly of Steccherinum ochraceum LE-BIN_3174, the white-rot fungus of the Steccherinaceae family (The Residual Polyporoid clade, Polyporales, Basidiomycota).</title>
        <authorList>
            <person name="Fedorova T.V."/>
            <person name="Glazunova O.A."/>
            <person name="Landesman E.O."/>
            <person name="Moiseenko K.V."/>
            <person name="Psurtseva N.V."/>
            <person name="Savinova O.S."/>
            <person name="Shakhova N.V."/>
            <person name="Tyazhelova T.V."/>
            <person name="Vasina D.V."/>
        </authorList>
    </citation>
    <scope>NUCLEOTIDE SEQUENCE [LARGE SCALE GENOMIC DNA]</scope>
    <source>
        <strain evidence="1 2">LE-BIN_3174</strain>
    </source>
</reference>
<keyword evidence="2" id="KW-1185">Reference proteome</keyword>
<evidence type="ECO:0000313" key="2">
    <source>
        <dbReference type="Proteomes" id="UP000292702"/>
    </source>
</evidence>
<accession>A0A4R0R5M6</accession>
<dbReference type="Proteomes" id="UP000292702">
    <property type="component" value="Unassembled WGS sequence"/>
</dbReference>
<evidence type="ECO:0000313" key="1">
    <source>
        <dbReference type="EMBL" id="TCD60145.1"/>
    </source>
</evidence>
<name>A0A4R0R5M6_9APHY</name>
<sequence>MIKTSHRAMATGSAAFHTNLTVSYTSLNWAGSRATLSSSASVRIFRLAVNVSEFLLDGSRTELGYSFCKVV</sequence>
<dbReference type="AlphaFoldDB" id="A0A4R0R5M6"/>
<gene>
    <name evidence="1" type="ORF">EIP91_010641</name>
</gene>
<dbReference type="EMBL" id="RWJN01000649">
    <property type="protein sequence ID" value="TCD60145.1"/>
    <property type="molecule type" value="Genomic_DNA"/>
</dbReference>
<organism evidence="1 2">
    <name type="scientific">Steccherinum ochraceum</name>
    <dbReference type="NCBI Taxonomy" id="92696"/>
    <lineage>
        <taxon>Eukaryota</taxon>
        <taxon>Fungi</taxon>
        <taxon>Dikarya</taxon>
        <taxon>Basidiomycota</taxon>
        <taxon>Agaricomycotina</taxon>
        <taxon>Agaricomycetes</taxon>
        <taxon>Polyporales</taxon>
        <taxon>Steccherinaceae</taxon>
        <taxon>Steccherinum</taxon>
    </lineage>
</organism>